<evidence type="ECO:0000259" key="8">
    <source>
        <dbReference type="PROSITE" id="PS50253"/>
    </source>
</evidence>
<comment type="caution">
    <text evidence="9">The sequence shown here is derived from an EMBL/GenBank/DDBJ whole genome shotgun (WGS) entry which is preliminary data.</text>
</comment>
<sequence length="184" mass="20518">MRTSETRHLPGETGLWVFIFMDLALFALFFVLSAIDRVHNPQVFHEGRQGLLVGVGLINTLVLLTGSWAVAMGTRVVPRGRFAAPWIYGAAFSGLVFLALKTVEYVHAAQAGYAVSADVFRTWYFFLTAYHGFHVAAGMLLLTVVANHMRRETAADERLIEAAGCYWHLVDLLWIGIFAVIYLL</sequence>
<feature type="transmembrane region" description="Helical" evidence="7">
    <location>
        <begin position="123"/>
        <end position="145"/>
    </location>
</feature>
<evidence type="ECO:0000313" key="10">
    <source>
        <dbReference type="Proteomes" id="UP000605099"/>
    </source>
</evidence>
<feature type="transmembrane region" description="Helical" evidence="7">
    <location>
        <begin position="83"/>
        <end position="103"/>
    </location>
</feature>
<evidence type="ECO:0000256" key="5">
    <source>
        <dbReference type="ARBA" id="ARBA00023136"/>
    </source>
</evidence>
<evidence type="ECO:0000256" key="2">
    <source>
        <dbReference type="ARBA" id="ARBA00010581"/>
    </source>
</evidence>
<dbReference type="Gene3D" id="1.20.120.80">
    <property type="entry name" value="Cytochrome c oxidase, subunit III, four-helix bundle"/>
    <property type="match status" value="1"/>
</dbReference>
<protein>
    <submittedName>
        <fullName evidence="9">Cytochrome c oxidase subunit III</fullName>
    </submittedName>
</protein>
<proteinExistence type="inferred from homology"/>
<reference evidence="10" key="1">
    <citation type="journal article" date="2019" name="Int. J. Syst. Evol. Microbiol.">
        <title>The Global Catalogue of Microorganisms (GCM) 10K type strain sequencing project: providing services to taxonomists for standard genome sequencing and annotation.</title>
        <authorList>
            <consortium name="The Broad Institute Genomics Platform"/>
            <consortium name="The Broad Institute Genome Sequencing Center for Infectious Disease"/>
            <person name="Wu L."/>
            <person name="Ma J."/>
        </authorList>
    </citation>
    <scope>NUCLEOTIDE SEQUENCE [LARGE SCALE GENOMIC DNA]</scope>
    <source>
        <strain evidence="10">CGMCC 1.6784</strain>
    </source>
</reference>
<organism evidence="9 10">
    <name type="scientific">Novosphingobium indicum</name>
    <dbReference type="NCBI Taxonomy" id="462949"/>
    <lineage>
        <taxon>Bacteria</taxon>
        <taxon>Pseudomonadati</taxon>
        <taxon>Pseudomonadota</taxon>
        <taxon>Alphaproteobacteria</taxon>
        <taxon>Sphingomonadales</taxon>
        <taxon>Sphingomonadaceae</taxon>
        <taxon>Novosphingobium</taxon>
    </lineage>
</organism>
<feature type="transmembrane region" description="Helical" evidence="7">
    <location>
        <begin position="165"/>
        <end position="183"/>
    </location>
</feature>
<dbReference type="PANTHER" id="PTHR11403:SF6">
    <property type="entry name" value="NITRIC OXIDE REDUCTASE SUBUNIT E"/>
    <property type="match status" value="1"/>
</dbReference>
<evidence type="ECO:0000256" key="1">
    <source>
        <dbReference type="ARBA" id="ARBA00004141"/>
    </source>
</evidence>
<accession>A0ABQ2JCE9</accession>
<dbReference type="RefSeq" id="WP_188818606.1">
    <property type="nucleotide sequence ID" value="NZ_BMLK01000004.1"/>
</dbReference>
<dbReference type="InterPro" id="IPR024791">
    <property type="entry name" value="Cyt_c/ubiquinol_Oxase_su3"/>
</dbReference>
<name>A0ABQ2JCE9_9SPHN</name>
<gene>
    <name evidence="9" type="ORF">GCM10011349_10080</name>
</gene>
<dbReference type="SUPFAM" id="SSF81452">
    <property type="entry name" value="Cytochrome c oxidase subunit III-like"/>
    <property type="match status" value="1"/>
</dbReference>
<feature type="transmembrane region" description="Helical" evidence="7">
    <location>
        <begin position="50"/>
        <end position="71"/>
    </location>
</feature>
<evidence type="ECO:0000313" key="9">
    <source>
        <dbReference type="EMBL" id="GGN44728.1"/>
    </source>
</evidence>
<keyword evidence="5 7" id="KW-0472">Membrane</keyword>
<keyword evidence="4 7" id="KW-1133">Transmembrane helix</keyword>
<dbReference type="InterPro" id="IPR000298">
    <property type="entry name" value="Cyt_c_oxidase-like_su3"/>
</dbReference>
<feature type="transmembrane region" description="Helical" evidence="7">
    <location>
        <begin position="15"/>
        <end position="35"/>
    </location>
</feature>
<dbReference type="InterPro" id="IPR035973">
    <property type="entry name" value="Cyt_c_oxidase_su3-like_sf"/>
</dbReference>
<keyword evidence="3 6" id="KW-0812">Transmembrane</keyword>
<evidence type="ECO:0000256" key="6">
    <source>
        <dbReference type="RuleBase" id="RU003376"/>
    </source>
</evidence>
<evidence type="ECO:0000256" key="7">
    <source>
        <dbReference type="SAM" id="Phobius"/>
    </source>
</evidence>
<dbReference type="PROSITE" id="PS50253">
    <property type="entry name" value="COX3"/>
    <property type="match status" value="1"/>
</dbReference>
<dbReference type="InterPro" id="IPR013833">
    <property type="entry name" value="Cyt_c_oxidase_su3_a-hlx"/>
</dbReference>
<dbReference type="Pfam" id="PF00510">
    <property type="entry name" value="COX3"/>
    <property type="match status" value="1"/>
</dbReference>
<dbReference type="Proteomes" id="UP000605099">
    <property type="component" value="Unassembled WGS sequence"/>
</dbReference>
<dbReference type="EMBL" id="BMLK01000004">
    <property type="protein sequence ID" value="GGN44728.1"/>
    <property type="molecule type" value="Genomic_DNA"/>
</dbReference>
<evidence type="ECO:0000256" key="3">
    <source>
        <dbReference type="ARBA" id="ARBA00022692"/>
    </source>
</evidence>
<feature type="domain" description="Heme-copper oxidase subunit III family profile" evidence="8">
    <location>
        <begin position="14"/>
        <end position="184"/>
    </location>
</feature>
<evidence type="ECO:0000256" key="4">
    <source>
        <dbReference type="ARBA" id="ARBA00022989"/>
    </source>
</evidence>
<comment type="subcellular location">
    <subcellularLocation>
        <location evidence="6">Cell membrane</location>
        <topology evidence="6">Multi-pass membrane protein</topology>
    </subcellularLocation>
    <subcellularLocation>
        <location evidence="1">Membrane</location>
        <topology evidence="1">Multi-pass membrane protein</topology>
    </subcellularLocation>
</comment>
<keyword evidence="10" id="KW-1185">Reference proteome</keyword>
<comment type="similarity">
    <text evidence="2 6">Belongs to the cytochrome c oxidase subunit 3 family.</text>
</comment>
<dbReference type="PANTHER" id="PTHR11403">
    <property type="entry name" value="CYTOCHROME C OXIDASE SUBUNIT III"/>
    <property type="match status" value="1"/>
</dbReference>